<evidence type="ECO:0008006" key="3">
    <source>
        <dbReference type="Google" id="ProtNLM"/>
    </source>
</evidence>
<evidence type="ECO:0000313" key="2">
    <source>
        <dbReference type="Proteomes" id="UP000030106"/>
    </source>
</evidence>
<dbReference type="Proteomes" id="UP000030106">
    <property type="component" value="Unassembled WGS sequence"/>
</dbReference>
<evidence type="ECO:0000313" key="1">
    <source>
        <dbReference type="EMBL" id="KGQ12342.1"/>
    </source>
</evidence>
<dbReference type="OrthoDB" id="425354at2759"/>
<dbReference type="EMBL" id="ANFO01000125">
    <property type="protein sequence ID" value="KGQ12342.1"/>
    <property type="molecule type" value="Genomic_DNA"/>
</dbReference>
<gene>
    <name evidence="1" type="ORF">BBAD15_g1926</name>
</gene>
<sequence>MAAPQSATLHNLNGRWRMNASLSDPYDEMLKAQNVGWLWRKVLVKSGAELWITHTTDNGVDHLVIHGKSTNGLPDSTEDRIVNGTWKELNFPIFGKIRGSTRWVKTGDLSSAWLAEDMLLDEAGVILMETIQIETDTVTKQANGFKMVKGERRYVRHVEVTKKGSNKPIHVTLVYDYLGPLEKSP</sequence>
<dbReference type="PANTHER" id="PTHR38115">
    <property type="entry name" value="LIPOCALIN-LIKE DOMAIN-CONTAINING PROTEIN"/>
    <property type="match status" value="1"/>
</dbReference>
<protein>
    <recommendedName>
        <fullName evidence="3">LCCL domain-containing protein</fullName>
    </recommendedName>
</protein>
<accession>A0A0A2W137</accession>
<reference evidence="1 2" key="1">
    <citation type="submission" date="2012-10" db="EMBL/GenBank/DDBJ databases">
        <title>Genome sequencing and analysis of entomopathogenic fungi Beauveria bassiana D1-5.</title>
        <authorList>
            <person name="Li Q."/>
            <person name="Wang L."/>
            <person name="Zhang Z."/>
            <person name="Wang Q."/>
            <person name="Ren J."/>
            <person name="Wang M."/>
            <person name="Xu W."/>
            <person name="Wang J."/>
            <person name="Lu Y."/>
            <person name="Du Q."/>
            <person name="Sun Z."/>
        </authorList>
    </citation>
    <scope>NUCLEOTIDE SEQUENCE [LARGE SCALE GENOMIC DNA]</scope>
    <source>
        <strain evidence="1 2">D1-5</strain>
    </source>
</reference>
<organism evidence="1 2">
    <name type="scientific">Beauveria bassiana D1-5</name>
    <dbReference type="NCBI Taxonomy" id="1245745"/>
    <lineage>
        <taxon>Eukaryota</taxon>
        <taxon>Fungi</taxon>
        <taxon>Dikarya</taxon>
        <taxon>Ascomycota</taxon>
        <taxon>Pezizomycotina</taxon>
        <taxon>Sordariomycetes</taxon>
        <taxon>Hypocreomycetidae</taxon>
        <taxon>Hypocreales</taxon>
        <taxon>Cordycipitaceae</taxon>
        <taxon>Beauveria</taxon>
    </lineage>
</organism>
<proteinExistence type="predicted"/>
<comment type="caution">
    <text evidence="1">The sequence shown here is derived from an EMBL/GenBank/DDBJ whole genome shotgun (WGS) entry which is preliminary data.</text>
</comment>
<dbReference type="InterPro" id="IPR053037">
    <property type="entry name" value="Pericyclase_pydY-like"/>
</dbReference>
<dbReference type="AlphaFoldDB" id="A0A0A2W137"/>
<dbReference type="HOGENOM" id="CLU_088979_2_0_1"/>
<dbReference type="eggNOG" id="ENOG502RV0H">
    <property type="taxonomic scope" value="Eukaryota"/>
</dbReference>
<name>A0A0A2W137_BEABA</name>
<dbReference type="PANTHER" id="PTHR38115:SF1">
    <property type="entry name" value="LIPOCALIN-LIKE DOMAIN-CONTAINING PROTEIN"/>
    <property type="match status" value="1"/>
</dbReference>